<reference evidence="2" key="1">
    <citation type="journal article" date="2015" name="PLoS Genet.">
        <title>Genome Sequence and Transcriptome Analyses of Chrysochromulina tobin: Metabolic Tools for Enhanced Algal Fitness in the Prominent Order Prymnesiales (Haptophyceae).</title>
        <authorList>
            <person name="Hovde B.T."/>
            <person name="Deodato C.R."/>
            <person name="Hunsperger H.M."/>
            <person name="Ryken S.A."/>
            <person name="Yost W."/>
            <person name="Jha R.K."/>
            <person name="Patterson J."/>
            <person name="Monnat R.J. Jr."/>
            <person name="Barlow S.B."/>
            <person name="Starkenburg S.R."/>
            <person name="Cattolico R.A."/>
        </authorList>
    </citation>
    <scope>NUCLEOTIDE SEQUENCE</scope>
    <source>
        <strain evidence="2">CCMP291</strain>
    </source>
</reference>
<dbReference type="GO" id="GO:0016301">
    <property type="term" value="F:kinase activity"/>
    <property type="evidence" value="ECO:0007669"/>
    <property type="project" value="UniProtKB-KW"/>
</dbReference>
<gene>
    <name evidence="1" type="ORF">Ctob_005417</name>
</gene>
<accession>A0A0M0JTF5</accession>
<evidence type="ECO:0000313" key="2">
    <source>
        <dbReference type="Proteomes" id="UP000037460"/>
    </source>
</evidence>
<dbReference type="Proteomes" id="UP000037460">
    <property type="component" value="Unassembled WGS sequence"/>
</dbReference>
<sequence>MHGKDICDGAAVLIAHAINAAITSGALLDPGTRELVLYLADLLRAPATPKELKDGWEAPTKYFFGFMDTAKFTKSRVPTAEARGWDCNKKHFYVGRCADAQRATEVGPLETASMFCACDACLLFDFGNCEMKAHRGQMVSVRVPLKKGEVARTNQIDDLNEWSKMLKPGMVVAVRAAAHELEIEGPYWLLLVDSEAFELPEDMVHTTDEFEAGWLVVRGRWYSLVQKSPRGYKLKEVNKLVLVNAMIRLPNVIFSGGSVGKAPRASRSGLNVLEDDMHNLLMSSVGGEV</sequence>
<evidence type="ECO:0000313" key="1">
    <source>
        <dbReference type="EMBL" id="KOO29815.1"/>
    </source>
</evidence>
<keyword evidence="1" id="KW-0808">Transferase</keyword>
<proteinExistence type="predicted"/>
<organism evidence="1 2">
    <name type="scientific">Chrysochromulina tobinii</name>
    <dbReference type="NCBI Taxonomy" id="1460289"/>
    <lineage>
        <taxon>Eukaryota</taxon>
        <taxon>Haptista</taxon>
        <taxon>Haptophyta</taxon>
        <taxon>Prymnesiophyceae</taxon>
        <taxon>Prymnesiales</taxon>
        <taxon>Chrysochromulinaceae</taxon>
        <taxon>Chrysochromulina</taxon>
    </lineage>
</organism>
<dbReference type="EMBL" id="JWZX01002352">
    <property type="protein sequence ID" value="KOO29815.1"/>
    <property type="molecule type" value="Genomic_DNA"/>
</dbReference>
<comment type="caution">
    <text evidence="1">The sequence shown here is derived from an EMBL/GenBank/DDBJ whole genome shotgun (WGS) entry which is preliminary data.</text>
</comment>
<name>A0A0M0JTF5_9EUKA</name>
<dbReference type="AlphaFoldDB" id="A0A0M0JTF5"/>
<protein>
    <submittedName>
        <fullName evidence="1">Phosphoseryl-tRNA kinase</fullName>
    </submittedName>
</protein>
<keyword evidence="2" id="KW-1185">Reference proteome</keyword>
<keyword evidence="1" id="KW-0418">Kinase</keyword>